<keyword evidence="2 10" id="KW-0125">Carotenoid biosynthesis</keyword>
<gene>
    <name evidence="12" type="ORF">ABID56_000881</name>
</gene>
<evidence type="ECO:0000256" key="3">
    <source>
        <dbReference type="ARBA" id="ARBA00023002"/>
    </source>
</evidence>
<comment type="similarity">
    <text evidence="5">Belongs to the carotenoid/retinoid oxidoreductase family. CrtP subfamily.</text>
</comment>
<dbReference type="EMBL" id="JBEPMX010000003">
    <property type="protein sequence ID" value="MET3682791.1"/>
    <property type="molecule type" value="Genomic_DNA"/>
</dbReference>
<name>A0ABV2KT78_9BACI</name>
<evidence type="ECO:0000256" key="2">
    <source>
        <dbReference type="ARBA" id="ARBA00022746"/>
    </source>
</evidence>
<dbReference type="InterPro" id="IPR014105">
    <property type="entry name" value="Carotenoid/retinoid_OxRdtase"/>
</dbReference>
<evidence type="ECO:0000256" key="1">
    <source>
        <dbReference type="ARBA" id="ARBA00001974"/>
    </source>
</evidence>
<evidence type="ECO:0000256" key="7">
    <source>
        <dbReference type="ARBA" id="ARBA00041900"/>
    </source>
</evidence>
<dbReference type="PANTHER" id="PTHR43734:SF7">
    <property type="entry name" value="4,4'-DIAPONEUROSPORENE OXYGENASE"/>
    <property type="match status" value="1"/>
</dbReference>
<evidence type="ECO:0000256" key="6">
    <source>
        <dbReference type="ARBA" id="ARBA00039159"/>
    </source>
</evidence>
<sequence length="496" mass="55748">MERTTLFMTKAIIIGAGLGGLANAIVLASNGYDVEVIEQNSEAGGKLQQRHAAGYHFDLGPSTITMTHMFSEVFALSGRDISDYIEFYPITAGTMNIFPDGTRIPFSPDTERVQAAIANVSEHDAAQYPAFLQRSESFYEIAEHHFLNRLMYRWQDKLDLTLIKQFMRIKPLTTYQDWLKGYFNHPYILNMFGRYATYIGSSPYQAPAIYGMMAYIEAGLGVYSVRGGTYQMVNAMRELAEELGVSITFNQEVTNIVTENGRAVGVEIAQDIVHADHIIANMDALTVYERFFPERATKVHKTEPSLSGFALLLGLDTRYDELQHHQVYFPEDYAKEFDQLFKTKELIDDPTIYICFSGYDDGSVVPSADHSNLFVLVNAPSQLEGVDWEDKKQSYTEHILDLLETKGLTNVRDHIDYIEAMTPQDLHWQTGAYQGAIYGASSNSFKQAFFRLPNKANDIDRLWFVGGSTHPGGGTPIVTRSGKLVAEAIMQEEAKT</sequence>
<keyword evidence="3 10" id="KW-0560">Oxidoreductase</keyword>
<dbReference type="Proteomes" id="UP001549167">
    <property type="component" value="Unassembled WGS sequence"/>
</dbReference>
<evidence type="ECO:0000259" key="11">
    <source>
        <dbReference type="Pfam" id="PF01593"/>
    </source>
</evidence>
<evidence type="ECO:0000256" key="9">
    <source>
        <dbReference type="ARBA" id="ARBA00048532"/>
    </source>
</evidence>
<evidence type="ECO:0000256" key="10">
    <source>
        <dbReference type="RuleBase" id="RU362075"/>
    </source>
</evidence>
<evidence type="ECO:0000256" key="4">
    <source>
        <dbReference type="ARBA" id="ARBA00037901"/>
    </source>
</evidence>
<comment type="catalytic activity">
    <reaction evidence="9">
        <text>all-trans-4,4'-diaponeurosporene + 2 AH2 + 2 O2 = 4,4'-diaponeurosporenal + 2 A + 3 H2O</text>
        <dbReference type="Rhea" id="RHEA:56104"/>
        <dbReference type="ChEBI" id="CHEBI:13193"/>
        <dbReference type="ChEBI" id="CHEBI:15377"/>
        <dbReference type="ChEBI" id="CHEBI:15379"/>
        <dbReference type="ChEBI" id="CHEBI:17499"/>
        <dbReference type="ChEBI" id="CHEBI:62743"/>
        <dbReference type="ChEBI" id="CHEBI:79065"/>
    </reaction>
</comment>
<comment type="caution">
    <text evidence="12">The sequence shown here is derived from an EMBL/GenBank/DDBJ whole genome shotgun (WGS) entry which is preliminary data.</text>
</comment>
<dbReference type="SUPFAM" id="SSF51905">
    <property type="entry name" value="FAD/NAD(P)-binding domain"/>
    <property type="match status" value="1"/>
</dbReference>
<evidence type="ECO:0000256" key="5">
    <source>
        <dbReference type="ARBA" id="ARBA00038194"/>
    </source>
</evidence>
<protein>
    <recommendedName>
        <fullName evidence="6">4,4'-diaponeurosporene oxygenase</fullName>
    </recommendedName>
    <alternativeName>
        <fullName evidence="7">4,4'-diaponeurosporene oxidase</fullName>
    </alternativeName>
    <alternativeName>
        <fullName evidence="8">Carotenoid oxidase</fullName>
    </alternativeName>
</protein>
<dbReference type="RefSeq" id="WP_354219399.1">
    <property type="nucleotide sequence ID" value="NZ_JBEPMX010000003.1"/>
</dbReference>
<evidence type="ECO:0000256" key="8">
    <source>
        <dbReference type="ARBA" id="ARBA00042619"/>
    </source>
</evidence>
<reference evidence="12 13" key="1">
    <citation type="submission" date="2024-06" db="EMBL/GenBank/DDBJ databases">
        <title>Genomic Encyclopedia of Type Strains, Phase IV (KMG-IV): sequencing the most valuable type-strain genomes for metagenomic binning, comparative biology and taxonomic classification.</title>
        <authorList>
            <person name="Goeker M."/>
        </authorList>
    </citation>
    <scope>NUCLEOTIDE SEQUENCE [LARGE SCALE GENOMIC DNA]</scope>
    <source>
        <strain evidence="12 13">DSM 23520</strain>
    </source>
</reference>
<accession>A0ABV2KT78</accession>
<evidence type="ECO:0000313" key="13">
    <source>
        <dbReference type="Proteomes" id="UP001549167"/>
    </source>
</evidence>
<feature type="domain" description="Amine oxidase" evidence="11">
    <location>
        <begin position="18"/>
        <end position="490"/>
    </location>
</feature>
<comment type="cofactor">
    <cofactor evidence="1">
        <name>FAD</name>
        <dbReference type="ChEBI" id="CHEBI:57692"/>
    </cofactor>
</comment>
<dbReference type="InterPro" id="IPR002937">
    <property type="entry name" value="Amino_oxidase"/>
</dbReference>
<dbReference type="Pfam" id="PF01593">
    <property type="entry name" value="Amino_oxidase"/>
    <property type="match status" value="1"/>
</dbReference>
<dbReference type="Gene3D" id="3.50.50.60">
    <property type="entry name" value="FAD/NAD(P)-binding domain"/>
    <property type="match status" value="2"/>
</dbReference>
<comment type="pathway">
    <text evidence="4">Carotenoid biosynthesis; staphyloxanthin biosynthesis; staphyloxanthin from farnesyl diphosphate: step 3/5.</text>
</comment>
<dbReference type="PANTHER" id="PTHR43734">
    <property type="entry name" value="PHYTOENE DESATURASE"/>
    <property type="match status" value="1"/>
</dbReference>
<evidence type="ECO:0000313" key="12">
    <source>
        <dbReference type="EMBL" id="MET3682791.1"/>
    </source>
</evidence>
<dbReference type="NCBIfam" id="TIGR02734">
    <property type="entry name" value="crtI_fam"/>
    <property type="match status" value="1"/>
</dbReference>
<keyword evidence="13" id="KW-1185">Reference proteome</keyword>
<proteinExistence type="inferred from homology"/>
<organism evidence="12 13">
    <name type="scientific">Alkalibacillus flavidus</name>
    <dbReference type="NCBI Taxonomy" id="546021"/>
    <lineage>
        <taxon>Bacteria</taxon>
        <taxon>Bacillati</taxon>
        <taxon>Bacillota</taxon>
        <taxon>Bacilli</taxon>
        <taxon>Bacillales</taxon>
        <taxon>Bacillaceae</taxon>
        <taxon>Alkalibacillus</taxon>
    </lineage>
</organism>
<dbReference type="InterPro" id="IPR036188">
    <property type="entry name" value="FAD/NAD-bd_sf"/>
</dbReference>